<dbReference type="FunFam" id="1.10.287.130:FF:000040">
    <property type="entry name" value="PAS domain-containing sensor histidine kinase"/>
    <property type="match status" value="1"/>
</dbReference>
<dbReference type="Pfam" id="PF02518">
    <property type="entry name" value="HATPase_c"/>
    <property type="match status" value="1"/>
</dbReference>
<keyword evidence="12" id="KW-0067">ATP-binding</keyword>
<organism evidence="21 22">
    <name type="scientific">Ectobacillus ponti</name>
    <dbReference type="NCBI Taxonomy" id="2961894"/>
    <lineage>
        <taxon>Bacteria</taxon>
        <taxon>Bacillati</taxon>
        <taxon>Bacillota</taxon>
        <taxon>Bacilli</taxon>
        <taxon>Bacillales</taxon>
        <taxon>Bacillaceae</taxon>
        <taxon>Ectobacillus</taxon>
    </lineage>
</organism>
<evidence type="ECO:0000256" key="16">
    <source>
        <dbReference type="ARBA" id="ARBA00023136"/>
    </source>
</evidence>
<dbReference type="SUPFAM" id="SSF47384">
    <property type="entry name" value="Homodimeric domain of signal transducing histidine kinase"/>
    <property type="match status" value="1"/>
</dbReference>
<reference evidence="21" key="1">
    <citation type="submission" date="2022-07" db="EMBL/GenBank/DDBJ databases">
        <authorList>
            <person name="Li W.-J."/>
            <person name="Deng Q.-Q."/>
        </authorList>
    </citation>
    <scope>NUCLEOTIDE SEQUENCE</scope>
    <source>
        <strain evidence="21">SYSU M60031</strain>
    </source>
</reference>
<feature type="transmembrane region" description="Helical" evidence="17">
    <location>
        <begin position="135"/>
        <end position="156"/>
    </location>
</feature>
<protein>
    <recommendedName>
        <fullName evidence="3">histidine kinase</fullName>
        <ecNumber evidence="3">2.7.13.3</ecNumber>
    </recommendedName>
</protein>
<dbReference type="Pfam" id="PF08447">
    <property type="entry name" value="PAS_3"/>
    <property type="match status" value="2"/>
</dbReference>
<feature type="domain" description="PAS" evidence="19">
    <location>
        <begin position="205"/>
        <end position="265"/>
    </location>
</feature>
<dbReference type="SMART" id="SM00388">
    <property type="entry name" value="HisKA"/>
    <property type="match status" value="1"/>
</dbReference>
<evidence type="ECO:0000256" key="5">
    <source>
        <dbReference type="ARBA" id="ARBA00022519"/>
    </source>
</evidence>
<evidence type="ECO:0000256" key="17">
    <source>
        <dbReference type="SAM" id="Phobius"/>
    </source>
</evidence>
<dbReference type="Pfam" id="PF00512">
    <property type="entry name" value="HisKA"/>
    <property type="match status" value="1"/>
</dbReference>
<accession>A0AA41X980</accession>
<dbReference type="FunFam" id="2.10.70.100:FF:000001">
    <property type="entry name" value="Sensory transduction histidine kinase"/>
    <property type="match status" value="1"/>
</dbReference>
<name>A0AA41X980_9BACI</name>
<keyword evidence="7" id="KW-0808">Transferase</keyword>
<keyword evidence="10" id="KW-0547">Nucleotide-binding</keyword>
<dbReference type="InterPro" id="IPR000700">
    <property type="entry name" value="PAS-assoc_C"/>
</dbReference>
<evidence type="ECO:0000256" key="9">
    <source>
        <dbReference type="ARBA" id="ARBA00022737"/>
    </source>
</evidence>
<keyword evidence="9" id="KW-0677">Repeat</keyword>
<keyword evidence="22" id="KW-1185">Reference proteome</keyword>
<dbReference type="Gene3D" id="2.10.70.100">
    <property type="match status" value="1"/>
</dbReference>
<comment type="catalytic activity">
    <reaction evidence="1">
        <text>ATP + protein L-histidine = ADP + protein N-phospho-L-histidine.</text>
        <dbReference type="EC" id="2.7.13.3"/>
    </reaction>
</comment>
<keyword evidence="11" id="KW-0418">Kinase</keyword>
<feature type="domain" description="Histidine kinase" evidence="18">
    <location>
        <begin position="586"/>
        <end position="791"/>
    </location>
</feature>
<keyword evidence="14 17" id="KW-1133">Transmembrane helix</keyword>
<dbReference type="Gene3D" id="3.30.450.20">
    <property type="entry name" value="PAS domain"/>
    <property type="match status" value="3"/>
</dbReference>
<feature type="transmembrane region" description="Helical" evidence="17">
    <location>
        <begin position="37"/>
        <end position="55"/>
    </location>
</feature>
<sequence>MLQALLVNVAIILVPPLIITVILMSERCRQNGMRMKLLTGFIYGCAAIGCMMHPFVSGADFLWDLRWVPFLVVLLYSGPAGGMVCLFMLAGYRFFLGTGLAAYMTLADGLLLLLASCAVSPGFRRQSRSAKAIWGLWLSLILYAFVMISIGTYFAVTGQLAFLFKQSIWLYIGMATCYAVSVTASILPIENLREVQLLRRLWNVSEKNYRILAENSADMLCRISADGYILYVSPACKRLLGYEPHELTGRKVSSLLHPEELDMVRGSFWTTGVAEEVFTFRMRKKDGSYNWFETVGSKHEGRQLITVPRDITERVQREEELRRSAQLLASAQEITNIGSFEWELGHDTFTHSQQNLHIFGRESGSISSFPAVLASLHPDDRPKLNQAVSTAIRCGIYETEYRVIRPHTGEVRHVRSRGKIIYDGKGQARRLVGTNQDVTEQKQMELQIQESEERYRRIVESSPNAIFIFRENEIVYANETGRRLLRVPYASIMQMSLPDLLGDAGAQAMHEAARKQRTDGVALPVEVQLQRLGGDACIVEARALSVVYRGEPALYVLLTDITERKRSQELLQQSEKLKLVGELAAGIAHEIRNPLTSLKGFVQLFGYDKQQGQAEYIHIMLSEIDRINDIVGELLLLAKPNKSDFARKNLCSILHDVITLLQPQANMDNIRILNYCEGGSIPVYCVENKLKQVCLNVLKNAMEAMPEGGNISVFCTEEEGRVKIRFQDEGCGIPQEYLPKVGQVFFTTKEKGTGLGTMISYSIVDNHKGEMRFASEVGKGTTVDIFLPLASPAARETVQ</sequence>
<dbReference type="Gene3D" id="3.30.565.10">
    <property type="entry name" value="Histidine kinase-like ATPase, C-terminal domain"/>
    <property type="match status" value="1"/>
</dbReference>
<dbReference type="SMART" id="SM00091">
    <property type="entry name" value="PAS"/>
    <property type="match status" value="2"/>
</dbReference>
<dbReference type="InterPro" id="IPR003661">
    <property type="entry name" value="HisK_dim/P_dom"/>
</dbReference>
<evidence type="ECO:0000259" key="20">
    <source>
        <dbReference type="PROSITE" id="PS50113"/>
    </source>
</evidence>
<evidence type="ECO:0000313" key="22">
    <source>
        <dbReference type="Proteomes" id="UP001156102"/>
    </source>
</evidence>
<dbReference type="SMART" id="SM00086">
    <property type="entry name" value="PAC"/>
    <property type="match status" value="3"/>
</dbReference>
<dbReference type="NCBIfam" id="TIGR00229">
    <property type="entry name" value="sensory_box"/>
    <property type="match status" value="3"/>
</dbReference>
<dbReference type="GO" id="GO:0005524">
    <property type="term" value="F:ATP binding"/>
    <property type="evidence" value="ECO:0007669"/>
    <property type="project" value="UniProtKB-KW"/>
</dbReference>
<gene>
    <name evidence="21" type="ORF">NK662_03970</name>
</gene>
<comment type="subcellular location">
    <subcellularLocation>
        <location evidence="2">Cell inner membrane</location>
        <topology evidence="2">Multi-pass membrane protein</topology>
    </subcellularLocation>
</comment>
<dbReference type="GO" id="GO:0000155">
    <property type="term" value="F:phosphorelay sensor kinase activity"/>
    <property type="evidence" value="ECO:0007669"/>
    <property type="project" value="InterPro"/>
</dbReference>
<dbReference type="SMART" id="SM00387">
    <property type="entry name" value="HATPase_c"/>
    <property type="match status" value="1"/>
</dbReference>
<dbReference type="CDD" id="cd00082">
    <property type="entry name" value="HisKA"/>
    <property type="match status" value="1"/>
</dbReference>
<evidence type="ECO:0000256" key="2">
    <source>
        <dbReference type="ARBA" id="ARBA00004429"/>
    </source>
</evidence>
<dbReference type="PRINTS" id="PR00344">
    <property type="entry name" value="BCTRLSENSOR"/>
</dbReference>
<dbReference type="Pfam" id="PF13188">
    <property type="entry name" value="PAS_8"/>
    <property type="match status" value="1"/>
</dbReference>
<dbReference type="InterPro" id="IPR036890">
    <property type="entry name" value="HATPase_C_sf"/>
</dbReference>
<dbReference type="InterPro" id="IPR004358">
    <property type="entry name" value="Sig_transdc_His_kin-like_C"/>
</dbReference>
<dbReference type="PROSITE" id="PS50113">
    <property type="entry name" value="PAC"/>
    <property type="match status" value="1"/>
</dbReference>
<feature type="transmembrane region" description="Helical" evidence="17">
    <location>
        <begin position="168"/>
        <end position="189"/>
    </location>
</feature>
<evidence type="ECO:0000256" key="1">
    <source>
        <dbReference type="ARBA" id="ARBA00000085"/>
    </source>
</evidence>
<evidence type="ECO:0000259" key="19">
    <source>
        <dbReference type="PROSITE" id="PS50112"/>
    </source>
</evidence>
<dbReference type="InterPro" id="IPR035965">
    <property type="entry name" value="PAS-like_dom_sf"/>
</dbReference>
<dbReference type="EMBL" id="JANCLT010000002">
    <property type="protein sequence ID" value="MCP8967696.1"/>
    <property type="molecule type" value="Genomic_DNA"/>
</dbReference>
<dbReference type="InterPro" id="IPR052162">
    <property type="entry name" value="Sensor_kinase/Photoreceptor"/>
</dbReference>
<dbReference type="InterPro" id="IPR036097">
    <property type="entry name" value="HisK_dim/P_sf"/>
</dbReference>
<evidence type="ECO:0000256" key="4">
    <source>
        <dbReference type="ARBA" id="ARBA00022475"/>
    </source>
</evidence>
<feature type="transmembrane region" description="Helical" evidence="17">
    <location>
        <begin position="67"/>
        <end position="89"/>
    </location>
</feature>
<evidence type="ECO:0000256" key="15">
    <source>
        <dbReference type="ARBA" id="ARBA00023012"/>
    </source>
</evidence>
<dbReference type="SUPFAM" id="SSF55785">
    <property type="entry name" value="PYP-like sensor domain (PAS domain)"/>
    <property type="match status" value="3"/>
</dbReference>
<keyword evidence="5" id="KW-0997">Cell inner membrane</keyword>
<evidence type="ECO:0000256" key="12">
    <source>
        <dbReference type="ARBA" id="ARBA00022840"/>
    </source>
</evidence>
<evidence type="ECO:0000259" key="18">
    <source>
        <dbReference type="PROSITE" id="PS50109"/>
    </source>
</evidence>
<evidence type="ECO:0000256" key="13">
    <source>
        <dbReference type="ARBA" id="ARBA00022969"/>
    </source>
</evidence>
<feature type="transmembrane region" description="Helical" evidence="17">
    <location>
        <begin position="101"/>
        <end position="123"/>
    </location>
</feature>
<proteinExistence type="predicted"/>
<evidence type="ECO:0000256" key="14">
    <source>
        <dbReference type="ARBA" id="ARBA00022989"/>
    </source>
</evidence>
<feature type="transmembrane region" description="Helical" evidence="17">
    <location>
        <begin position="6"/>
        <end position="25"/>
    </location>
</feature>
<dbReference type="PROSITE" id="PS50112">
    <property type="entry name" value="PAS"/>
    <property type="match status" value="1"/>
</dbReference>
<evidence type="ECO:0000256" key="10">
    <source>
        <dbReference type="ARBA" id="ARBA00022741"/>
    </source>
</evidence>
<keyword evidence="13" id="KW-0749">Sporulation</keyword>
<keyword evidence="15" id="KW-0902">Two-component regulatory system</keyword>
<dbReference type="InterPro" id="IPR013655">
    <property type="entry name" value="PAS_fold_3"/>
</dbReference>
<dbReference type="Gene3D" id="1.10.287.130">
    <property type="match status" value="1"/>
</dbReference>
<dbReference type="InterPro" id="IPR003594">
    <property type="entry name" value="HATPase_dom"/>
</dbReference>
<dbReference type="InterPro" id="IPR000014">
    <property type="entry name" value="PAS"/>
</dbReference>
<dbReference type="InterPro" id="IPR001610">
    <property type="entry name" value="PAC"/>
</dbReference>
<dbReference type="GO" id="GO:0005886">
    <property type="term" value="C:plasma membrane"/>
    <property type="evidence" value="ECO:0007669"/>
    <property type="project" value="UniProtKB-SubCell"/>
</dbReference>
<comment type="caution">
    <text evidence="21">The sequence shown here is derived from an EMBL/GenBank/DDBJ whole genome shotgun (WGS) entry which is preliminary data.</text>
</comment>
<keyword evidence="6" id="KW-0597">Phosphoprotein</keyword>
<keyword evidence="8 17" id="KW-0812">Transmembrane</keyword>
<dbReference type="GO" id="GO:0030435">
    <property type="term" value="P:sporulation resulting in formation of a cellular spore"/>
    <property type="evidence" value="ECO:0007669"/>
    <property type="project" value="UniProtKB-KW"/>
</dbReference>
<keyword evidence="4" id="KW-1003">Cell membrane</keyword>
<feature type="domain" description="PAC" evidence="20">
    <location>
        <begin position="397"/>
        <end position="450"/>
    </location>
</feature>
<evidence type="ECO:0000256" key="11">
    <source>
        <dbReference type="ARBA" id="ARBA00022777"/>
    </source>
</evidence>
<evidence type="ECO:0000256" key="7">
    <source>
        <dbReference type="ARBA" id="ARBA00022679"/>
    </source>
</evidence>
<dbReference type="PANTHER" id="PTHR43304">
    <property type="entry name" value="PHYTOCHROME-LIKE PROTEIN CPH1"/>
    <property type="match status" value="1"/>
</dbReference>
<dbReference type="SUPFAM" id="SSF55874">
    <property type="entry name" value="ATPase domain of HSP90 chaperone/DNA topoisomerase II/histidine kinase"/>
    <property type="match status" value="1"/>
</dbReference>
<evidence type="ECO:0000256" key="3">
    <source>
        <dbReference type="ARBA" id="ARBA00012438"/>
    </source>
</evidence>
<dbReference type="EC" id="2.7.13.3" evidence="3"/>
<dbReference type="Proteomes" id="UP001156102">
    <property type="component" value="Unassembled WGS sequence"/>
</dbReference>
<dbReference type="InterPro" id="IPR005467">
    <property type="entry name" value="His_kinase_dom"/>
</dbReference>
<dbReference type="PANTHER" id="PTHR43304:SF1">
    <property type="entry name" value="PAC DOMAIN-CONTAINING PROTEIN"/>
    <property type="match status" value="1"/>
</dbReference>
<dbReference type="AlphaFoldDB" id="A0AA41X980"/>
<dbReference type="PROSITE" id="PS50109">
    <property type="entry name" value="HIS_KIN"/>
    <property type="match status" value="1"/>
</dbReference>
<dbReference type="CDD" id="cd00130">
    <property type="entry name" value="PAS"/>
    <property type="match status" value="2"/>
</dbReference>
<evidence type="ECO:0000256" key="6">
    <source>
        <dbReference type="ARBA" id="ARBA00022553"/>
    </source>
</evidence>
<evidence type="ECO:0000313" key="21">
    <source>
        <dbReference type="EMBL" id="MCP8967696.1"/>
    </source>
</evidence>
<dbReference type="RefSeq" id="WP_254757614.1">
    <property type="nucleotide sequence ID" value="NZ_JANCLT010000002.1"/>
</dbReference>
<keyword evidence="16 17" id="KW-0472">Membrane</keyword>
<evidence type="ECO:0000256" key="8">
    <source>
        <dbReference type="ARBA" id="ARBA00022692"/>
    </source>
</evidence>